<keyword evidence="1" id="KW-1133">Transmembrane helix</keyword>
<sequence>MKTRQLVARLAADAGPVEPDRVTRRIGRALLGGLAGSIALLVALYGIRSDMPQVLLSAAFWIRLAFPLAIMVAAVQLTERLGRPGAPTRLAWFAAALPLAVMALAGIGLLLATPPGYRLQLMLADCWPLAVGNLVLLSLPPLAAAMHALKGLAPTRLALAGAGAGLLAGAQGLLVDSLYGADGALSLWGLAYALAIGLTSALGAALAPRYLRW</sequence>
<feature type="transmembrane region" description="Helical" evidence="1">
    <location>
        <begin position="59"/>
        <end position="78"/>
    </location>
</feature>
<evidence type="ECO:0000313" key="2">
    <source>
        <dbReference type="EMBL" id="PEH38851.1"/>
    </source>
</evidence>
<feature type="transmembrane region" description="Helical" evidence="1">
    <location>
        <begin position="157"/>
        <end position="175"/>
    </location>
</feature>
<keyword evidence="1" id="KW-0812">Transmembrane</keyword>
<reference evidence="3" key="1">
    <citation type="submission" date="2017-09" db="EMBL/GenBank/DDBJ databases">
        <title>FDA dAtabase for Regulatory Grade micrObial Sequences (FDA-ARGOS): Supporting development and validation of Infectious Disease Dx tests.</title>
        <authorList>
            <person name="Minogue T."/>
            <person name="Wolcott M."/>
            <person name="Wasieloski L."/>
            <person name="Aguilar W."/>
            <person name="Moore D."/>
            <person name="Tallon L."/>
            <person name="Sadzewicz L."/>
            <person name="Ott S."/>
            <person name="Zhao X."/>
            <person name="Nagaraj S."/>
            <person name="Vavikolanu K."/>
            <person name="Aluvathingal J."/>
            <person name="Nadendla S."/>
            <person name="Sichtig H."/>
        </authorList>
    </citation>
    <scope>NUCLEOTIDE SEQUENCE [LARGE SCALE GENOMIC DNA]</scope>
    <source>
        <strain evidence="3">FDAARGOS_390</strain>
    </source>
</reference>
<accession>A0A2A7S5J2</accession>
<evidence type="ECO:0000256" key="1">
    <source>
        <dbReference type="SAM" id="Phobius"/>
    </source>
</evidence>
<dbReference type="Pfam" id="PF06532">
    <property type="entry name" value="NrsF"/>
    <property type="match status" value="1"/>
</dbReference>
<comment type="caution">
    <text evidence="2">The sequence shown here is derived from an EMBL/GenBank/DDBJ whole genome shotgun (WGS) entry which is preliminary data.</text>
</comment>
<evidence type="ECO:0000313" key="3">
    <source>
        <dbReference type="Proteomes" id="UP000220629"/>
    </source>
</evidence>
<feature type="transmembrane region" description="Helical" evidence="1">
    <location>
        <begin position="187"/>
        <end position="207"/>
    </location>
</feature>
<dbReference type="Proteomes" id="UP000220629">
    <property type="component" value="Unassembled WGS sequence"/>
</dbReference>
<organism evidence="2 3">
    <name type="scientific">Burkholderia gladioli</name>
    <name type="common">Pseudomonas marginata</name>
    <name type="synonym">Phytomonas marginata</name>
    <dbReference type="NCBI Taxonomy" id="28095"/>
    <lineage>
        <taxon>Bacteria</taxon>
        <taxon>Pseudomonadati</taxon>
        <taxon>Pseudomonadota</taxon>
        <taxon>Betaproteobacteria</taxon>
        <taxon>Burkholderiales</taxon>
        <taxon>Burkholderiaceae</taxon>
        <taxon>Burkholderia</taxon>
    </lineage>
</organism>
<dbReference type="RefSeq" id="WP_096749255.1">
    <property type="nucleotide sequence ID" value="NZ_CADEQK010000028.1"/>
</dbReference>
<name>A0A2A7S5J2_BURGA</name>
<dbReference type="AlphaFoldDB" id="A0A2A7S5J2"/>
<feature type="transmembrane region" description="Helical" evidence="1">
    <location>
        <begin position="90"/>
        <end position="112"/>
    </location>
</feature>
<proteinExistence type="predicted"/>
<feature type="transmembrane region" description="Helical" evidence="1">
    <location>
        <begin position="29"/>
        <end position="47"/>
    </location>
</feature>
<gene>
    <name evidence="2" type="ORF">CRM94_31455</name>
</gene>
<dbReference type="EMBL" id="PDDY01000004">
    <property type="protein sequence ID" value="PEH38851.1"/>
    <property type="molecule type" value="Genomic_DNA"/>
</dbReference>
<dbReference type="InterPro" id="IPR009495">
    <property type="entry name" value="NrsF"/>
</dbReference>
<protein>
    <submittedName>
        <fullName evidence="2">DUF1109 domain-containing protein</fullName>
    </submittedName>
</protein>
<feature type="transmembrane region" description="Helical" evidence="1">
    <location>
        <begin position="127"/>
        <end position="145"/>
    </location>
</feature>
<keyword evidence="1" id="KW-0472">Membrane</keyword>